<evidence type="ECO:0000313" key="2">
    <source>
        <dbReference type="EMBL" id="KJK39427.1"/>
    </source>
</evidence>
<protein>
    <submittedName>
        <fullName evidence="2">Uncharacterized protein</fullName>
    </submittedName>
</protein>
<dbReference type="PATRIC" id="fig|284040.3.peg.7355"/>
<accession>A0A0M2GMX6</accession>
<reference evidence="3" key="1">
    <citation type="submission" date="2015-02" db="EMBL/GenBank/DDBJ databases">
        <authorList>
            <person name="Ju K.-S."/>
            <person name="Doroghazi J.R."/>
            <person name="Metcalf W."/>
        </authorList>
    </citation>
    <scope>NUCLEOTIDE SEQUENCE [LARGE SCALE GENOMIC DNA]</scope>
    <source>
        <strain evidence="3">NRRL B-16380</strain>
    </source>
</reference>
<dbReference type="EMBL" id="JYJH01000007">
    <property type="protein sequence ID" value="KJK39427.1"/>
    <property type="molecule type" value="Genomic_DNA"/>
</dbReference>
<feature type="region of interest" description="Disordered" evidence="1">
    <location>
        <begin position="26"/>
        <end position="88"/>
    </location>
</feature>
<comment type="caution">
    <text evidence="2">The sequence shown here is derived from an EMBL/GenBank/DDBJ whole genome shotgun (WGS) entry which is preliminary data.</text>
</comment>
<evidence type="ECO:0000313" key="3">
    <source>
        <dbReference type="Proteomes" id="UP000034786"/>
    </source>
</evidence>
<gene>
    <name evidence="2" type="ORF">UK15_13305</name>
</gene>
<name>A0A0M2GMX6_9ACTN</name>
<proteinExistence type="predicted"/>
<sequence>MGVRYATALEATTRFCDLYREAAESAPAALAEATGGDGMPRPPVPEPAEGDVSPLRTFTEALGRSREANRRRQGAGSGKCAAQVRSHR</sequence>
<dbReference type="AlphaFoldDB" id="A0A0M2GMX6"/>
<keyword evidence="3" id="KW-1185">Reference proteome</keyword>
<dbReference type="Proteomes" id="UP000034786">
    <property type="component" value="Unassembled WGS sequence"/>
</dbReference>
<evidence type="ECO:0000256" key="1">
    <source>
        <dbReference type="SAM" id="MobiDB-lite"/>
    </source>
</evidence>
<organism evidence="2 3">
    <name type="scientific">Streptomyces variegatus</name>
    <dbReference type="NCBI Taxonomy" id="284040"/>
    <lineage>
        <taxon>Bacteria</taxon>
        <taxon>Bacillati</taxon>
        <taxon>Actinomycetota</taxon>
        <taxon>Actinomycetes</taxon>
        <taxon>Kitasatosporales</taxon>
        <taxon>Streptomycetaceae</taxon>
        <taxon>Streptomyces</taxon>
    </lineage>
</organism>